<dbReference type="InterPro" id="IPR050425">
    <property type="entry name" value="NAD(P)_dehydrat-like"/>
</dbReference>
<evidence type="ECO:0000259" key="2">
    <source>
        <dbReference type="Pfam" id="PF01370"/>
    </source>
</evidence>
<sequence length="423" mass="47973">MDREDGIAGDQRKEMASQPRVCVTGAGGYIASWLVKLLLARGYAVHATVRDPCDPKNAYLKQLDKALENLRLFKADMLDYDAVATAFVGCDGVFHLASPVPIDKMVDKEASNEIHSLEAGWLIFNLTILDKNIHSKEPHGPVRRGTLSERVYSLCQVNDKMMRKLWVKIRRVKEMMAPTVNGTMNVLKACSAMSVQKLIVVSSGTAITLNPNWPLDKLEDENCWSDKEFCKENEIWYALAKTEAEEMALEYAEKNGLHVITFCSGAVFGPLLQADVLNITTKFLRYIIKGGPDTINNKFWPIVDVRDVADALLLLYNKAGPYQRYICSEHQIDVKDLVDLMKSMYPSYNYADKFSPLFLFRLVDVDYKLGMNSDKLKNLGWKPRKLEETLVDSVESYETSGILNVEEEPCRVPYFYRMPPVLE</sequence>
<reference evidence="3" key="1">
    <citation type="submission" date="2015-06" db="UniProtKB">
        <authorList>
            <consortium name="EnsemblPlants"/>
        </authorList>
    </citation>
    <scope>IDENTIFICATION</scope>
</reference>
<evidence type="ECO:0000256" key="1">
    <source>
        <dbReference type="ARBA" id="ARBA00023002"/>
    </source>
</evidence>
<dbReference type="CDD" id="cd08958">
    <property type="entry name" value="FR_SDR_e"/>
    <property type="match status" value="1"/>
</dbReference>
<keyword evidence="1" id="KW-0560">Oxidoreductase</keyword>
<dbReference type="InterPro" id="IPR036291">
    <property type="entry name" value="NAD(P)-bd_dom_sf"/>
</dbReference>
<accession>M8CDU2</accession>
<proteinExistence type="predicted"/>
<dbReference type="InterPro" id="IPR001509">
    <property type="entry name" value="Epimerase_deHydtase"/>
</dbReference>
<feature type="domain" description="NAD-dependent epimerase/dehydratase" evidence="2">
    <location>
        <begin position="173"/>
        <end position="319"/>
    </location>
</feature>
<name>M8CDU2_AEGTA</name>
<dbReference type="EnsemblPlants" id="EMT32579">
    <property type="protein sequence ID" value="EMT32579"/>
    <property type="gene ID" value="F775_31840"/>
</dbReference>
<dbReference type="PANTHER" id="PTHR10366">
    <property type="entry name" value="NAD DEPENDENT EPIMERASE/DEHYDRATASE"/>
    <property type="match status" value="1"/>
</dbReference>
<dbReference type="FunFam" id="3.40.50.720:FF:001049">
    <property type="entry name" value="NAD(P)-binding Rossmann-fold superfamily protein"/>
    <property type="match status" value="1"/>
</dbReference>
<protein>
    <submittedName>
        <fullName evidence="3">Dihydroflavonol-4-reductase</fullName>
    </submittedName>
</protein>
<feature type="domain" description="NAD-dependent epimerase/dehydratase" evidence="2">
    <location>
        <begin position="21"/>
        <end position="98"/>
    </location>
</feature>
<dbReference type="GO" id="GO:0016616">
    <property type="term" value="F:oxidoreductase activity, acting on the CH-OH group of donors, NAD or NADP as acceptor"/>
    <property type="evidence" value="ECO:0007669"/>
    <property type="project" value="TreeGrafter"/>
</dbReference>
<dbReference type="Gene3D" id="3.40.50.720">
    <property type="entry name" value="NAD(P)-binding Rossmann-like Domain"/>
    <property type="match status" value="2"/>
</dbReference>
<organism evidence="3">
    <name type="scientific">Aegilops tauschii</name>
    <name type="common">Tausch's goatgrass</name>
    <name type="synonym">Aegilops squarrosa</name>
    <dbReference type="NCBI Taxonomy" id="37682"/>
    <lineage>
        <taxon>Eukaryota</taxon>
        <taxon>Viridiplantae</taxon>
        <taxon>Streptophyta</taxon>
        <taxon>Embryophyta</taxon>
        <taxon>Tracheophyta</taxon>
        <taxon>Spermatophyta</taxon>
        <taxon>Magnoliopsida</taxon>
        <taxon>Liliopsida</taxon>
        <taxon>Poales</taxon>
        <taxon>Poaceae</taxon>
        <taxon>BOP clade</taxon>
        <taxon>Pooideae</taxon>
        <taxon>Triticodae</taxon>
        <taxon>Triticeae</taxon>
        <taxon>Triticinae</taxon>
        <taxon>Aegilops</taxon>
    </lineage>
</organism>
<dbReference type="AlphaFoldDB" id="M8CDU2"/>
<dbReference type="SUPFAM" id="SSF51735">
    <property type="entry name" value="NAD(P)-binding Rossmann-fold domains"/>
    <property type="match status" value="1"/>
</dbReference>
<dbReference type="FunFam" id="3.40.50.720:FF:001191">
    <property type="entry name" value="Os01g0828100 protein"/>
    <property type="match status" value="1"/>
</dbReference>
<evidence type="ECO:0000313" key="3">
    <source>
        <dbReference type="EnsemblPlants" id="EMT32579"/>
    </source>
</evidence>
<dbReference type="Pfam" id="PF01370">
    <property type="entry name" value="Epimerase"/>
    <property type="match status" value="2"/>
</dbReference>
<dbReference type="PANTHER" id="PTHR10366:SF500">
    <property type="entry name" value="OS09G0491852 PROTEIN"/>
    <property type="match status" value="1"/>
</dbReference>